<feature type="domain" description="HEPN" evidence="1">
    <location>
        <begin position="10"/>
        <end position="127"/>
    </location>
</feature>
<proteinExistence type="predicted"/>
<evidence type="ECO:0000313" key="2">
    <source>
        <dbReference type="EMBL" id="CUN90775.1"/>
    </source>
</evidence>
<evidence type="ECO:0000313" key="3">
    <source>
        <dbReference type="Proteomes" id="UP000095431"/>
    </source>
</evidence>
<dbReference type="RefSeq" id="WP_055200040.1">
    <property type="nucleotide sequence ID" value="NZ_BTHH01000007.1"/>
</dbReference>
<organism evidence="2 3">
    <name type="scientific">Blautia wexlerae</name>
    <dbReference type="NCBI Taxonomy" id="418240"/>
    <lineage>
        <taxon>Bacteria</taxon>
        <taxon>Bacillati</taxon>
        <taxon>Bacillota</taxon>
        <taxon>Clostridia</taxon>
        <taxon>Lachnospirales</taxon>
        <taxon>Lachnospiraceae</taxon>
        <taxon>Blautia</taxon>
    </lineage>
</organism>
<dbReference type="SUPFAM" id="SSF81593">
    <property type="entry name" value="Nucleotidyltransferase substrate binding subunit/domain"/>
    <property type="match status" value="1"/>
</dbReference>
<dbReference type="Pfam" id="PF05168">
    <property type="entry name" value="HEPN"/>
    <property type="match status" value="1"/>
</dbReference>
<dbReference type="Proteomes" id="UP000095431">
    <property type="component" value="Unassembled WGS sequence"/>
</dbReference>
<accession>A0A174ATQ1</accession>
<dbReference type="AlphaFoldDB" id="A0A174ATQ1"/>
<name>A0A174ATQ1_9FIRM</name>
<dbReference type="InterPro" id="IPR007842">
    <property type="entry name" value="HEPN_dom"/>
</dbReference>
<evidence type="ECO:0000259" key="1">
    <source>
        <dbReference type="Pfam" id="PF05168"/>
    </source>
</evidence>
<sequence>MALNSYFDFAENDFQYFKASYDAGIVANMMGAMAQGICEKYMKHLISEYYKPDDAMQQKDFDNILRTHSLNRLMKFLKGNMGAEFSKNTQTHMRMIDGFYFSTRYPGDDSIEIDGDDVETCNDAIELCRTEVLKLEQKLKKGEV</sequence>
<dbReference type="Gene3D" id="1.20.120.330">
    <property type="entry name" value="Nucleotidyltransferases domain 2"/>
    <property type="match status" value="1"/>
</dbReference>
<reference evidence="2 3" key="1">
    <citation type="submission" date="2015-09" db="EMBL/GenBank/DDBJ databases">
        <authorList>
            <consortium name="Pathogen Informatics"/>
        </authorList>
    </citation>
    <scope>NUCLEOTIDE SEQUENCE [LARGE SCALE GENOMIC DNA]</scope>
    <source>
        <strain evidence="2 3">2789STDY5834863</strain>
    </source>
</reference>
<gene>
    <name evidence="2" type="ORF">ERS852478_01372</name>
</gene>
<dbReference type="EMBL" id="CYZN01000007">
    <property type="protein sequence ID" value="CUN90775.1"/>
    <property type="molecule type" value="Genomic_DNA"/>
</dbReference>
<protein>
    <submittedName>
        <fullName evidence="2">HEPN domain</fullName>
    </submittedName>
</protein>
<dbReference type="eggNOG" id="ENOG5032SWK">
    <property type="taxonomic scope" value="Bacteria"/>
</dbReference>